<organism evidence="1">
    <name type="scientific">Siphoviridae sp. ctJLl6</name>
    <dbReference type="NCBI Taxonomy" id="2827836"/>
    <lineage>
        <taxon>Viruses</taxon>
        <taxon>Duplodnaviria</taxon>
        <taxon>Heunggongvirae</taxon>
        <taxon>Uroviricota</taxon>
        <taxon>Caudoviricetes</taxon>
    </lineage>
</organism>
<evidence type="ECO:0000313" key="1">
    <source>
        <dbReference type="EMBL" id="DAF48201.1"/>
    </source>
</evidence>
<reference evidence="1" key="1">
    <citation type="journal article" date="2021" name="Proc. Natl. Acad. Sci. U.S.A.">
        <title>A Catalog of Tens of Thousands of Viruses from Human Metagenomes Reveals Hidden Associations with Chronic Diseases.</title>
        <authorList>
            <person name="Tisza M.J."/>
            <person name="Buck C.B."/>
        </authorList>
    </citation>
    <scope>NUCLEOTIDE SEQUENCE</scope>
    <source>
        <strain evidence="1">CtJLl6</strain>
    </source>
</reference>
<protein>
    <submittedName>
        <fullName evidence="1">Head closure knob</fullName>
    </submittedName>
</protein>
<dbReference type="EMBL" id="BK032565">
    <property type="protein sequence ID" value="DAF48201.1"/>
    <property type="molecule type" value="Genomic_DNA"/>
</dbReference>
<sequence>MQEWYLMNSNTYPNEIGGFENDSFLEHKDDSFSEVMKTELATTVKLFSSDLSEFKQIRCIVQDNTSNTQLKSIERTILTHIGTLKAGMYVFFENRYWLISGYPGNNKIYEKATMILCQYKLRWQLDNGRIIERWANFTSASKYDVGESGNTTIVLSSNNFTVWVSEDDDSFTLDGKRVFIDRSKENPKKVFKITRSDDVLYIYGEEHGGILSFIADKTELNLETDNQELRICDYHSPTDSNVPENPPSDFNVSIIGNKDLKIGFERTYTVSFDNESIQEFSWNIVSNFKVQKNIDGNKIKLLVDDEDYISSSFLLQVIINNKVATEKKITIVEGF</sequence>
<accession>A0A8S5SB95</accession>
<name>A0A8S5SB95_9CAUD</name>
<proteinExistence type="predicted"/>